<accession>A0A2Z4INA4</accession>
<evidence type="ECO:0000256" key="3">
    <source>
        <dbReference type="ARBA" id="ARBA00022692"/>
    </source>
</evidence>
<dbReference type="PANTHER" id="PTHR32309">
    <property type="entry name" value="TYROSINE-PROTEIN KINASE"/>
    <property type="match status" value="1"/>
</dbReference>
<evidence type="ECO:0000256" key="5">
    <source>
        <dbReference type="ARBA" id="ARBA00023136"/>
    </source>
</evidence>
<dbReference type="PANTHER" id="PTHR32309:SF13">
    <property type="entry name" value="FERRIC ENTEROBACTIN TRANSPORT PROTEIN FEPE"/>
    <property type="match status" value="1"/>
</dbReference>
<keyword evidence="5 7" id="KW-0472">Membrane</keyword>
<name>A0A2Z4INA4_9BACT</name>
<gene>
    <name evidence="9" type="ORF">DN752_19895</name>
</gene>
<reference evidence="9 10" key="1">
    <citation type="submission" date="2018-06" db="EMBL/GenBank/DDBJ databases">
        <title>Echinicola strongylocentroti sp. nov., isolated from a sea urchin Strongylocentrotus intermedius.</title>
        <authorList>
            <person name="Bae S.S."/>
        </authorList>
    </citation>
    <scope>NUCLEOTIDE SEQUENCE [LARGE SCALE GENOMIC DNA]</scope>
    <source>
        <strain evidence="9 10">MEBiC08714</strain>
    </source>
</reference>
<dbReference type="GO" id="GO:0005886">
    <property type="term" value="C:plasma membrane"/>
    <property type="evidence" value="ECO:0007669"/>
    <property type="project" value="UniProtKB-SubCell"/>
</dbReference>
<dbReference type="KEGG" id="est:DN752_19895"/>
<evidence type="ECO:0000256" key="1">
    <source>
        <dbReference type="ARBA" id="ARBA00004651"/>
    </source>
</evidence>
<dbReference type="Proteomes" id="UP000248688">
    <property type="component" value="Chromosome"/>
</dbReference>
<dbReference type="OrthoDB" id="1522571at2"/>
<dbReference type="InterPro" id="IPR003856">
    <property type="entry name" value="LPS_length_determ_N"/>
</dbReference>
<dbReference type="GO" id="GO:0004713">
    <property type="term" value="F:protein tyrosine kinase activity"/>
    <property type="evidence" value="ECO:0007669"/>
    <property type="project" value="TreeGrafter"/>
</dbReference>
<feature type="domain" description="Polysaccharide chain length determinant N-terminal" evidence="8">
    <location>
        <begin position="14"/>
        <end position="65"/>
    </location>
</feature>
<keyword evidence="6" id="KW-0175">Coiled coil</keyword>
<dbReference type="AlphaFoldDB" id="A0A2Z4INA4"/>
<evidence type="ECO:0000256" key="4">
    <source>
        <dbReference type="ARBA" id="ARBA00022989"/>
    </source>
</evidence>
<dbReference type="RefSeq" id="WP_112785592.1">
    <property type="nucleotide sequence ID" value="NZ_CP030041.1"/>
</dbReference>
<evidence type="ECO:0000313" key="9">
    <source>
        <dbReference type="EMBL" id="AWW32219.1"/>
    </source>
</evidence>
<comment type="subcellular location">
    <subcellularLocation>
        <location evidence="1">Cell membrane</location>
        <topology evidence="1">Multi-pass membrane protein</topology>
    </subcellularLocation>
</comment>
<evidence type="ECO:0000313" key="10">
    <source>
        <dbReference type="Proteomes" id="UP000248688"/>
    </source>
</evidence>
<dbReference type="InterPro" id="IPR050445">
    <property type="entry name" value="Bact_polysacc_biosynth/exp"/>
</dbReference>
<dbReference type="Pfam" id="PF02706">
    <property type="entry name" value="Wzz"/>
    <property type="match status" value="1"/>
</dbReference>
<dbReference type="EMBL" id="CP030041">
    <property type="protein sequence ID" value="AWW32219.1"/>
    <property type="molecule type" value="Genomic_DNA"/>
</dbReference>
<evidence type="ECO:0000259" key="8">
    <source>
        <dbReference type="Pfam" id="PF02706"/>
    </source>
</evidence>
<evidence type="ECO:0000256" key="7">
    <source>
        <dbReference type="SAM" id="Phobius"/>
    </source>
</evidence>
<sequence>MEGIQNRKLGNIGEEVDLITLLKVIWLKRVVILKITTTFIALGFLVAILSPKEFEATSSYLPTTSDSGKAGGRLSSLASVAGINLGGIEGGEDIPPSLYPNIVKSIPFKKDMLNAQLSIKGLNNKVTYREYYEKYFSPSYLAILKQYTIGLPRVIIGVLKRKKDDQEQISNSDKDIVSLSPTEMAHYKRLDNQIFISYNEKEGVLRLICKMPEPLAAAQLAKYAEGVLQKQVIAFKVRNAKEQLIFTQERHNEKKKEFENIQTRLARFRDRNQNISSSIALSQLRELEAEYSLTLSVFTELAKQLETAKLQVSKETPVFSVIQPISVPMEKAGPNRMLIVLISIILGIFVSILIVFGTEYFFFLREQIDKAS</sequence>
<protein>
    <submittedName>
        <fullName evidence="9">Exopolysaccharide biosynthesis protein</fullName>
    </submittedName>
</protein>
<keyword evidence="4 7" id="KW-1133">Transmembrane helix</keyword>
<proteinExistence type="predicted"/>
<keyword evidence="10" id="KW-1185">Reference proteome</keyword>
<feature type="transmembrane region" description="Helical" evidence="7">
    <location>
        <begin position="31"/>
        <end position="49"/>
    </location>
</feature>
<keyword evidence="3 7" id="KW-0812">Transmembrane</keyword>
<feature type="coiled-coil region" evidence="6">
    <location>
        <begin position="237"/>
        <end position="271"/>
    </location>
</feature>
<keyword evidence="2" id="KW-1003">Cell membrane</keyword>
<evidence type="ECO:0000256" key="6">
    <source>
        <dbReference type="SAM" id="Coils"/>
    </source>
</evidence>
<feature type="transmembrane region" description="Helical" evidence="7">
    <location>
        <begin position="337"/>
        <end position="363"/>
    </location>
</feature>
<evidence type="ECO:0000256" key="2">
    <source>
        <dbReference type="ARBA" id="ARBA00022475"/>
    </source>
</evidence>
<organism evidence="9 10">
    <name type="scientific">Echinicola strongylocentroti</name>
    <dbReference type="NCBI Taxonomy" id="1795355"/>
    <lineage>
        <taxon>Bacteria</taxon>
        <taxon>Pseudomonadati</taxon>
        <taxon>Bacteroidota</taxon>
        <taxon>Cytophagia</taxon>
        <taxon>Cytophagales</taxon>
        <taxon>Cyclobacteriaceae</taxon>
        <taxon>Echinicola</taxon>
    </lineage>
</organism>